<keyword evidence="6" id="KW-1185">Reference proteome</keyword>
<dbReference type="Gene3D" id="3.30.1370.10">
    <property type="entry name" value="K Homology domain, type 1"/>
    <property type="match status" value="1"/>
</dbReference>
<gene>
    <name evidence="5" type="ORF">P167DRAFT_489213</name>
</gene>
<dbReference type="PROSITE" id="PS50084">
    <property type="entry name" value="KH_TYPE_1"/>
    <property type="match status" value="1"/>
</dbReference>
<dbReference type="InterPro" id="IPR036612">
    <property type="entry name" value="KH_dom_type_1_sf"/>
</dbReference>
<dbReference type="GO" id="GO:0003723">
    <property type="term" value="F:RNA binding"/>
    <property type="evidence" value="ECO:0007669"/>
    <property type="project" value="UniProtKB-UniRule"/>
</dbReference>
<dbReference type="InterPro" id="IPR057227">
    <property type="entry name" value="DUF7905"/>
</dbReference>
<accession>A0A3N4KLU9</accession>
<dbReference type="STRING" id="1392247.A0A3N4KLU9"/>
<name>A0A3N4KLU9_9PEZI</name>
<keyword evidence="1" id="KW-0694">RNA-binding</keyword>
<reference evidence="5 6" key="1">
    <citation type="journal article" date="2018" name="Nat. Ecol. Evol.">
        <title>Pezizomycetes genomes reveal the molecular basis of ectomycorrhizal truffle lifestyle.</title>
        <authorList>
            <person name="Murat C."/>
            <person name="Payen T."/>
            <person name="Noel B."/>
            <person name="Kuo A."/>
            <person name="Morin E."/>
            <person name="Chen J."/>
            <person name="Kohler A."/>
            <person name="Krizsan K."/>
            <person name="Balestrini R."/>
            <person name="Da Silva C."/>
            <person name="Montanini B."/>
            <person name="Hainaut M."/>
            <person name="Levati E."/>
            <person name="Barry K.W."/>
            <person name="Belfiori B."/>
            <person name="Cichocki N."/>
            <person name="Clum A."/>
            <person name="Dockter R.B."/>
            <person name="Fauchery L."/>
            <person name="Guy J."/>
            <person name="Iotti M."/>
            <person name="Le Tacon F."/>
            <person name="Lindquist E.A."/>
            <person name="Lipzen A."/>
            <person name="Malagnac F."/>
            <person name="Mello A."/>
            <person name="Molinier V."/>
            <person name="Miyauchi S."/>
            <person name="Poulain J."/>
            <person name="Riccioni C."/>
            <person name="Rubini A."/>
            <person name="Sitrit Y."/>
            <person name="Splivallo R."/>
            <person name="Traeger S."/>
            <person name="Wang M."/>
            <person name="Zifcakova L."/>
            <person name="Wipf D."/>
            <person name="Zambonelli A."/>
            <person name="Paolocci F."/>
            <person name="Nowrousian M."/>
            <person name="Ottonello S."/>
            <person name="Baldrian P."/>
            <person name="Spatafora J.W."/>
            <person name="Henrissat B."/>
            <person name="Nagy L.G."/>
            <person name="Aury J.M."/>
            <person name="Wincker P."/>
            <person name="Grigoriev I.V."/>
            <person name="Bonfante P."/>
            <person name="Martin F.M."/>
        </authorList>
    </citation>
    <scope>NUCLEOTIDE SEQUENCE [LARGE SCALE GENOMIC DNA]</scope>
    <source>
        <strain evidence="5 6">CCBAS932</strain>
    </source>
</reference>
<dbReference type="InterPro" id="IPR004088">
    <property type="entry name" value="KH_dom_type_1"/>
</dbReference>
<evidence type="ECO:0000313" key="6">
    <source>
        <dbReference type="Proteomes" id="UP000277580"/>
    </source>
</evidence>
<evidence type="ECO:0000313" key="5">
    <source>
        <dbReference type="EMBL" id="RPB11490.1"/>
    </source>
</evidence>
<protein>
    <submittedName>
        <fullName evidence="5">Uncharacterized protein</fullName>
    </submittedName>
</protein>
<sequence length="719" mass="82869">RRSAIFDERFFGPRGVNLRHIAQKTNTYVSMPNDGADPQVHIWGRPDQVARATRDLMLLSEHIFHQMNLDAKDKKDARKKGRPGREREHDWARVRAQPSERKQRYLDQERRREERCRQLRRPPPKGPFEFNAVGTFLWPKEANAQDHLGASFELLDDVRIEHDVWIVDYRQLDGYMLQVLGEDPDAVDKAVARLYGAFCGAAAKGRTITDKHLLHPPSMDLQNTRVSLIRERELENCQTIERFWGSTGVRALLVGEFPSWEFVEAWKTRREILEAANDRFIKKAMNEGLREVVYFRGYASLKINFGTLVLFGYKTPPPEGYSIDDFSRMVRDPMICGELIKHIGKEHIAKALITECHARKDLFHHVDRGHSKFAENPYGDLVDGQGDIHDIHDDLDIPDPTIEATFECTIYNGPFASKIRLEIEFERIPGKHPGDMANAAGDLYRVGMRRWLFIQKSANPNNIRGGVRQRRKGPVDIKVMDLESDLAWQIEFHTYEFCPDADKYPIFKDFLKKIRIEEIPDESDPIGPPRPGSADSRRRVKRICYANLPGLVVDKIVQKTKHQYWISRTQYKFEITQYECFFPESIGPSRMSLTNLYPLGIQISWKGLATDHDVRWGASLMNADWTHNLAQQSLIGLGCSGDWEPEIESFFKSSGVGGFNHPMWTRDGNVLGGPDPWDGDGWKELMTRLKELTKFIAQVRDMNMVFKEPGYAGPEEFDE</sequence>
<feature type="compositionally biased region" description="Basic and acidic residues" evidence="2">
    <location>
        <begin position="83"/>
        <end position="117"/>
    </location>
</feature>
<evidence type="ECO:0000256" key="2">
    <source>
        <dbReference type="SAM" id="MobiDB-lite"/>
    </source>
</evidence>
<dbReference type="SUPFAM" id="SSF54791">
    <property type="entry name" value="Eukaryotic type KH-domain (KH-domain type I)"/>
    <property type="match status" value="1"/>
</dbReference>
<dbReference type="EMBL" id="ML119135">
    <property type="protein sequence ID" value="RPB11490.1"/>
    <property type="molecule type" value="Genomic_DNA"/>
</dbReference>
<dbReference type="Proteomes" id="UP000277580">
    <property type="component" value="Unassembled WGS sequence"/>
</dbReference>
<dbReference type="Pfam" id="PF25482">
    <property type="entry name" value="DUF7905"/>
    <property type="match status" value="1"/>
</dbReference>
<evidence type="ECO:0000259" key="4">
    <source>
        <dbReference type="Pfam" id="PF25482"/>
    </source>
</evidence>
<dbReference type="OrthoDB" id="4739136at2759"/>
<dbReference type="Pfam" id="PF00013">
    <property type="entry name" value="KH_1"/>
    <property type="match status" value="1"/>
</dbReference>
<organism evidence="5 6">
    <name type="scientific">Morchella conica CCBAS932</name>
    <dbReference type="NCBI Taxonomy" id="1392247"/>
    <lineage>
        <taxon>Eukaryota</taxon>
        <taxon>Fungi</taxon>
        <taxon>Dikarya</taxon>
        <taxon>Ascomycota</taxon>
        <taxon>Pezizomycotina</taxon>
        <taxon>Pezizomycetes</taxon>
        <taxon>Pezizales</taxon>
        <taxon>Morchellaceae</taxon>
        <taxon>Morchella</taxon>
    </lineage>
</organism>
<feature type="region of interest" description="Disordered" evidence="2">
    <location>
        <begin position="70"/>
        <end position="124"/>
    </location>
</feature>
<proteinExistence type="predicted"/>
<dbReference type="InParanoid" id="A0A3N4KLU9"/>
<evidence type="ECO:0000259" key="3">
    <source>
        <dbReference type="Pfam" id="PF00013"/>
    </source>
</evidence>
<feature type="non-terminal residue" evidence="5">
    <location>
        <position position="1"/>
    </location>
</feature>
<dbReference type="AlphaFoldDB" id="A0A3N4KLU9"/>
<feature type="domain" description="K Homology" evidence="3">
    <location>
        <begin position="11"/>
        <end position="56"/>
    </location>
</feature>
<feature type="domain" description="DUF7905" evidence="4">
    <location>
        <begin position="265"/>
        <end position="653"/>
    </location>
</feature>
<evidence type="ECO:0000256" key="1">
    <source>
        <dbReference type="PROSITE-ProRule" id="PRU00117"/>
    </source>
</evidence>